<dbReference type="Proteomes" id="UP001295684">
    <property type="component" value="Unassembled WGS sequence"/>
</dbReference>
<comment type="caution">
    <text evidence="2">The sequence shown here is derived from an EMBL/GenBank/DDBJ whole genome shotgun (WGS) entry which is preliminary data.</text>
</comment>
<proteinExistence type="predicted"/>
<gene>
    <name evidence="2" type="ORF">ECRASSUSDP1_LOCUS6941</name>
</gene>
<feature type="region of interest" description="Disordered" evidence="1">
    <location>
        <begin position="123"/>
        <end position="209"/>
    </location>
</feature>
<dbReference type="EMBL" id="CAMPGE010006747">
    <property type="protein sequence ID" value="CAI2365631.1"/>
    <property type="molecule type" value="Genomic_DNA"/>
</dbReference>
<protein>
    <submittedName>
        <fullName evidence="2">Uncharacterized protein</fullName>
    </submittedName>
</protein>
<reference evidence="2" key="1">
    <citation type="submission" date="2023-07" db="EMBL/GenBank/DDBJ databases">
        <authorList>
            <consortium name="AG Swart"/>
            <person name="Singh M."/>
            <person name="Singh A."/>
            <person name="Seah K."/>
            <person name="Emmerich C."/>
        </authorList>
    </citation>
    <scope>NUCLEOTIDE SEQUENCE</scope>
    <source>
        <strain evidence="2">DP1</strain>
    </source>
</reference>
<keyword evidence="3" id="KW-1185">Reference proteome</keyword>
<evidence type="ECO:0000313" key="2">
    <source>
        <dbReference type="EMBL" id="CAI2365631.1"/>
    </source>
</evidence>
<feature type="compositionally biased region" description="Basic and acidic residues" evidence="1">
    <location>
        <begin position="133"/>
        <end position="148"/>
    </location>
</feature>
<organism evidence="2 3">
    <name type="scientific">Euplotes crassus</name>
    <dbReference type="NCBI Taxonomy" id="5936"/>
    <lineage>
        <taxon>Eukaryota</taxon>
        <taxon>Sar</taxon>
        <taxon>Alveolata</taxon>
        <taxon>Ciliophora</taxon>
        <taxon>Intramacronucleata</taxon>
        <taxon>Spirotrichea</taxon>
        <taxon>Hypotrichia</taxon>
        <taxon>Euplotida</taxon>
        <taxon>Euplotidae</taxon>
        <taxon>Moneuplotes</taxon>
    </lineage>
</organism>
<accession>A0AAD1UE93</accession>
<evidence type="ECO:0000313" key="3">
    <source>
        <dbReference type="Proteomes" id="UP001295684"/>
    </source>
</evidence>
<feature type="compositionally biased region" description="Polar residues" evidence="1">
    <location>
        <begin position="194"/>
        <end position="209"/>
    </location>
</feature>
<dbReference type="AlphaFoldDB" id="A0AAD1UE93"/>
<name>A0AAD1UE93_EUPCR</name>
<evidence type="ECO:0000256" key="1">
    <source>
        <dbReference type="SAM" id="MobiDB-lite"/>
    </source>
</evidence>
<sequence>MESQKLPKNTPEHVEFSPNMRMFISTFKSMRDLPSDLWAEAVCTAITNFSHDAPPRCNIKLEGSKLNHFAFVNELLSCTLDQKNAYLNKTTTDQRSLVIDKPCSLPTKDLNVACSRLDVQDTESKPTGYLDQKPVKEIQSKSKLESKKSPKSQEIPESKQIHCSDSSTEQENCSREQSLKGSHASNEKEESQTEKQSAQGQEQCPPRTQTKIDPIEFTFGQKMSNTFEKSAGNHVPREHVLENLDFLSKAPLTNFTYAVPTAFQIIRESTSKQVLSNCLAYHLNVCYEKTILRAI</sequence>